<dbReference type="EMBL" id="FQUB01000071">
    <property type="protein sequence ID" value="SHF77723.1"/>
    <property type="molecule type" value="Genomic_DNA"/>
</dbReference>
<dbReference type="InterPro" id="IPR007119">
    <property type="entry name" value="Phage_tail_spike_N"/>
</dbReference>
<protein>
    <submittedName>
        <fullName evidence="3">Phage minor structural protein, N-terminal region</fullName>
    </submittedName>
</protein>
<evidence type="ECO:0000313" key="4">
    <source>
        <dbReference type="Proteomes" id="UP000184029"/>
    </source>
</evidence>
<gene>
    <name evidence="3" type="ORF">SAMN02745208_02659</name>
</gene>
<name>A0A0B5X066_HEYCO</name>
<dbReference type="Pfam" id="PF06605">
    <property type="entry name" value="Prophage_tail"/>
    <property type="match status" value="1"/>
</dbReference>
<evidence type="ECO:0000259" key="1">
    <source>
        <dbReference type="Pfam" id="PF06605"/>
    </source>
</evidence>
<dbReference type="NCBIfam" id="TIGR01665">
    <property type="entry name" value="put_anti_recept"/>
    <property type="match status" value="1"/>
</dbReference>
<evidence type="ECO:0000259" key="2">
    <source>
        <dbReference type="Pfam" id="PF21311"/>
    </source>
</evidence>
<accession>A0A0B5X066</accession>
<dbReference type="InterPro" id="IPR010572">
    <property type="entry name" value="Tail_dom"/>
</dbReference>
<dbReference type="Proteomes" id="UP000184029">
    <property type="component" value="Unassembled WGS sequence"/>
</dbReference>
<dbReference type="KEGG" id="bcoa:BF29_2549"/>
<sequence length="773" mass="87792">MYTILDPDLNVCGVLDLDGKGCKFYNDVRSTKIADDQGKIWSDTLQISVPYGYRETAYMTNGYHLLKQGGDGRFYCYRIFSPTDEAGGSTHTKTVQAINLLAWDLTHIYVQPKTFKAANSQDAFEYILQRSGWEIGENDFFGGVKSLEISAGNNAIYWLDQFTSQFGVEIRAYVEVYNGKIVRKLIDIVEELGESEGRRFEYSHDLLGVTRTGDDSQMYTKLYVYGGTNSKGEIVSIASVNNGRDYIVDDEANDLYNNGNQYLEGYIVNESIANPSGLLDWGKQQLAKYNHPKYTYTVDVAHLGYKPNLGDRIQVIDFSMDPELTLDARVIQMDESEANPENNKVILGEFVEVQVVTPEDIWKLQAKAAQAYQESQKAKAYKVEYFTPDGTDFADDTEKRIIIRVYQGADEITSKIDNDKFIWQKINSDGSHDTDWEDRHVGIGNVITVGSEVAGSTIRCQVDDGLSDSILFATEEDAAYFATLQMDPPSGWDDFTNSVAQYAQVDYPRSDIYWSQRYYGNKRHSGDGSANIQSYVLTRTDLTGAIKDRMWVIRGGHGAQFGIEYINGKMWIWSYYLDAANNQWHVVKFPYQANKVLDWGDSSIVNLLSTNGGYRTNLDVRNGYVLFVYGTTNPTFYVCKKADVENKQFKPLYTARGTDVNYFGTDQTYQSACLDFPYVYFTSGNGDGSDQRCLYCFDIRSKSLVYRIVYTFDKGTINQIGQYNEPEAISYYYDSDGKKWLIQGFAWGNEDSEDSQRTNQLFRINEHKRGDAS</sequence>
<dbReference type="RefSeq" id="WP_029142829.1">
    <property type="nucleotide sequence ID" value="NZ_ALAS01000229.1"/>
</dbReference>
<proteinExistence type="predicted"/>
<dbReference type="AlphaFoldDB" id="A0A0B5X066"/>
<reference evidence="3 4" key="1">
    <citation type="submission" date="2016-11" db="EMBL/GenBank/DDBJ databases">
        <authorList>
            <person name="Varghese N."/>
            <person name="Submissions S."/>
        </authorList>
    </citation>
    <scope>NUCLEOTIDE SEQUENCE [LARGE SCALE GENOMIC DNA]</scope>
    <source>
        <strain evidence="3 4">DSM 1</strain>
    </source>
</reference>
<dbReference type="HOGENOM" id="CLU_325653_0_0_9"/>
<feature type="domain" description="Tail spike" evidence="1">
    <location>
        <begin position="108"/>
        <end position="349"/>
    </location>
</feature>
<dbReference type="InterPro" id="IPR048799">
    <property type="entry name" value="P68_RBP_TagC-like_beta-prop"/>
</dbReference>
<dbReference type="GeneID" id="29813916"/>
<comment type="caution">
    <text evidence="3">The sequence shown here is derived from an EMBL/GenBank/DDBJ whole genome shotgun (WGS) entry which is preliminary data.</text>
</comment>
<organism evidence="3 4">
    <name type="scientific">Heyndrickxia coagulans DSM 1 = ATCC 7050</name>
    <dbReference type="NCBI Taxonomy" id="1121088"/>
    <lineage>
        <taxon>Bacteria</taxon>
        <taxon>Bacillati</taxon>
        <taxon>Bacillota</taxon>
        <taxon>Bacilli</taxon>
        <taxon>Bacillales</taxon>
        <taxon>Bacillaceae</taxon>
        <taxon>Heyndrickxia</taxon>
    </lineage>
</organism>
<feature type="domain" description="P68 RBP/TagC-like beta-propeller" evidence="2">
    <location>
        <begin position="499"/>
        <end position="751"/>
    </location>
</feature>
<dbReference type="KEGG" id="bcoa:BF29_2625"/>
<evidence type="ECO:0000313" key="3">
    <source>
        <dbReference type="EMBL" id="SHF77723.1"/>
    </source>
</evidence>
<dbReference type="Pfam" id="PF21311">
    <property type="entry name" value="Phage_RBD_prop"/>
    <property type="match status" value="1"/>
</dbReference>